<keyword evidence="7 9" id="KW-1133">Transmembrane helix</keyword>
<keyword evidence="6 9" id="KW-0769">Symport</keyword>
<accession>S2ZJ38</accession>
<dbReference type="Proteomes" id="UP000014408">
    <property type="component" value="Unassembled WGS sequence"/>
</dbReference>
<dbReference type="PANTHER" id="PTHR30330:SF1">
    <property type="entry name" value="AMINO-ACID CARRIER PROTEIN ALST"/>
    <property type="match status" value="1"/>
</dbReference>
<evidence type="ECO:0000256" key="4">
    <source>
        <dbReference type="ARBA" id="ARBA00022475"/>
    </source>
</evidence>
<keyword evidence="8 9" id="KW-0472">Membrane</keyword>
<dbReference type="GO" id="GO:0005886">
    <property type="term" value="C:plasma membrane"/>
    <property type="evidence" value="ECO:0007669"/>
    <property type="project" value="UniProtKB-SubCell"/>
</dbReference>
<comment type="caution">
    <text evidence="10">The sequence shown here is derived from an EMBL/GenBank/DDBJ whole genome shotgun (WGS) entry which is preliminary data.</text>
</comment>
<feature type="transmembrane region" description="Helical" evidence="9">
    <location>
        <begin position="431"/>
        <end position="454"/>
    </location>
</feature>
<keyword evidence="5 9" id="KW-0812">Transmembrane</keyword>
<dbReference type="PANTHER" id="PTHR30330">
    <property type="entry name" value="AGSS FAMILY TRANSPORTER, SODIUM-ALANINE"/>
    <property type="match status" value="1"/>
</dbReference>
<sequence>MNIIEGFNSMMNVLEDAVGTFNGHLWSFLPIPLLLAGIYFGIRTFIVQIRKIPDMFRAVVEKPAEQNDEDISAFKAFTISAASRVGTGNVAGVAIAITTGGPGAVFWMWVVAIVGGATSFVESTLAQLWKTHDQDSYRGGPAYYMTRGLNSKVLATIFAVAISFTFGFVYNALQSNAVVEAIAKSVETIGSPMDEHTTFLVRLGIGVIMAILAALVIFGGVQRIANFTQMIVPFMAVAYLILGFIIVALNFREVPSMIADIFGAAFGFRQIGGATMGMAFMYGMQRGLFSNEAGEGSAPNAAATATVSHPVKQGLVQTLGVYFDTLLVCSITAFIILLSDYHNADSGQTSSLTQDAVAASVGNWGIHFVTLVLFCLAFSSLIGNYYLAQANVQYLTNSKVVLNVFRCAVLVFVVFGSVGTVPLIWALGDTFAGTMVIINLIAIVPLGGVAIKLLRNYSEQRSQGLDPIFHRDMLPEIKNVECWDGRDSATKNYPVAFEALGLPVPQAADQQPPADNAGTK</sequence>
<dbReference type="HOGENOM" id="CLU_024867_0_1_11"/>
<keyword evidence="3 9" id="KW-0813">Transport</keyword>
<comment type="similarity">
    <text evidence="2 9">Belongs to the alanine or glycine:cation symporter (AGCS) (TC 2.A.25) family.</text>
</comment>
<proteinExistence type="inferred from homology"/>
<dbReference type="PRINTS" id="PR00175">
    <property type="entry name" value="NAALASMPORT"/>
</dbReference>
<dbReference type="NCBIfam" id="TIGR00835">
    <property type="entry name" value="agcS"/>
    <property type="match status" value="1"/>
</dbReference>
<name>S2ZJ38_9CORY</name>
<evidence type="ECO:0000313" key="10">
    <source>
        <dbReference type="EMBL" id="EPD70082.1"/>
    </source>
</evidence>
<dbReference type="InterPro" id="IPR001463">
    <property type="entry name" value="Na/Ala_symport"/>
</dbReference>
<evidence type="ECO:0000313" key="11">
    <source>
        <dbReference type="Proteomes" id="UP000014408"/>
    </source>
</evidence>
<evidence type="ECO:0000256" key="3">
    <source>
        <dbReference type="ARBA" id="ARBA00022448"/>
    </source>
</evidence>
<evidence type="ECO:0000256" key="2">
    <source>
        <dbReference type="ARBA" id="ARBA00009261"/>
    </source>
</evidence>
<feature type="transmembrane region" description="Helical" evidence="9">
    <location>
        <begin position="25"/>
        <end position="46"/>
    </location>
</feature>
<dbReference type="GO" id="GO:0005283">
    <property type="term" value="F:amino acid:sodium symporter activity"/>
    <property type="evidence" value="ECO:0007669"/>
    <property type="project" value="InterPro"/>
</dbReference>
<dbReference type="Pfam" id="PF01235">
    <property type="entry name" value="Na_Ala_symp"/>
    <property type="match status" value="1"/>
</dbReference>
<feature type="transmembrane region" description="Helical" evidence="9">
    <location>
        <begin position="364"/>
        <end position="388"/>
    </location>
</feature>
<feature type="transmembrane region" description="Helical" evidence="9">
    <location>
        <begin position="321"/>
        <end position="344"/>
    </location>
</feature>
<evidence type="ECO:0000256" key="5">
    <source>
        <dbReference type="ARBA" id="ARBA00022692"/>
    </source>
</evidence>
<dbReference type="RefSeq" id="WP_016457430.1">
    <property type="nucleotide sequence ID" value="NZ_KE150446.1"/>
</dbReference>
<comment type="subcellular location">
    <subcellularLocation>
        <location evidence="1 9">Cell membrane</location>
        <topology evidence="1 9">Multi-pass membrane protein</topology>
    </subcellularLocation>
</comment>
<protein>
    <submittedName>
        <fullName evidence="10">Amino acid carrier protein</fullName>
    </submittedName>
</protein>
<reference evidence="10 11" key="1">
    <citation type="submission" date="2013-05" db="EMBL/GenBank/DDBJ databases">
        <title>The Genome Sequence of Corynebacterium pyruviciproducens 1773O (ATCC BAA-1742).</title>
        <authorList>
            <consortium name="The Broad Institute Genomics Platform"/>
            <person name="Earl A."/>
            <person name="Ward D."/>
            <person name="Feldgarden M."/>
            <person name="Gevers D."/>
            <person name="Tong J."/>
            <person name="Walker B."/>
            <person name="Young S."/>
            <person name="Zeng Q."/>
            <person name="Gargeya S."/>
            <person name="Fitzgerald M."/>
            <person name="Haas B."/>
            <person name="Abouelleil A."/>
            <person name="Allen A.W."/>
            <person name="Alvarado L."/>
            <person name="Arachchi H.M."/>
            <person name="Berlin A.M."/>
            <person name="Chapman S.B."/>
            <person name="Gainer-Dewar J."/>
            <person name="Goldberg J."/>
            <person name="Griggs A."/>
            <person name="Gujja S."/>
            <person name="Hansen M."/>
            <person name="Howarth C."/>
            <person name="Imamovic A."/>
            <person name="Ireland A."/>
            <person name="Larimer J."/>
            <person name="McCowan C."/>
            <person name="Murphy C."/>
            <person name="Pearson M."/>
            <person name="Poon T.W."/>
            <person name="Priest M."/>
            <person name="Roberts A."/>
            <person name="Saif S."/>
            <person name="Shea T."/>
            <person name="Sisk P."/>
            <person name="Sykes S."/>
            <person name="Wortman J."/>
            <person name="Nusbaum C."/>
            <person name="Birren B."/>
        </authorList>
    </citation>
    <scope>NUCLEOTIDE SEQUENCE [LARGE SCALE GENOMIC DNA]</scope>
    <source>
        <strain evidence="10 11">ATCC BAA-1742</strain>
    </source>
</reference>
<dbReference type="FunFam" id="1.20.1740.10:FF:000004">
    <property type="entry name" value="Sodium:alanine symporter family protein"/>
    <property type="match status" value="1"/>
</dbReference>
<dbReference type="PATRIC" id="fig|1125779.3.peg.501"/>
<feature type="transmembrane region" description="Helical" evidence="9">
    <location>
        <begin position="400"/>
        <end position="425"/>
    </location>
</feature>
<feature type="transmembrane region" description="Helical" evidence="9">
    <location>
        <begin position="230"/>
        <end position="249"/>
    </location>
</feature>
<organism evidence="10 11">
    <name type="scientific">Corynebacterium pyruviciproducens ATCC BAA-1742</name>
    <dbReference type="NCBI Taxonomy" id="1125779"/>
    <lineage>
        <taxon>Bacteria</taxon>
        <taxon>Bacillati</taxon>
        <taxon>Actinomycetota</taxon>
        <taxon>Actinomycetes</taxon>
        <taxon>Mycobacteriales</taxon>
        <taxon>Corynebacteriaceae</taxon>
        <taxon>Corynebacterium</taxon>
    </lineage>
</organism>
<dbReference type="PROSITE" id="PS00873">
    <property type="entry name" value="NA_ALANINE_SYMP"/>
    <property type="match status" value="1"/>
</dbReference>
<dbReference type="eggNOG" id="COG1115">
    <property type="taxonomic scope" value="Bacteria"/>
</dbReference>
<feature type="transmembrane region" description="Helical" evidence="9">
    <location>
        <begin position="153"/>
        <end position="173"/>
    </location>
</feature>
<evidence type="ECO:0000256" key="6">
    <source>
        <dbReference type="ARBA" id="ARBA00022847"/>
    </source>
</evidence>
<evidence type="ECO:0000256" key="9">
    <source>
        <dbReference type="RuleBase" id="RU363064"/>
    </source>
</evidence>
<keyword evidence="11" id="KW-1185">Reference proteome</keyword>
<feature type="transmembrane region" description="Helical" evidence="9">
    <location>
        <begin position="199"/>
        <end position="218"/>
    </location>
</feature>
<dbReference type="EMBL" id="ATBY01000009">
    <property type="protein sequence ID" value="EPD70082.1"/>
    <property type="molecule type" value="Genomic_DNA"/>
</dbReference>
<evidence type="ECO:0000256" key="1">
    <source>
        <dbReference type="ARBA" id="ARBA00004651"/>
    </source>
</evidence>
<dbReference type="Gene3D" id="1.20.1740.10">
    <property type="entry name" value="Amino acid/polyamine transporter I"/>
    <property type="match status" value="1"/>
</dbReference>
<dbReference type="AlphaFoldDB" id="S2ZJ38"/>
<keyword evidence="4 9" id="KW-1003">Cell membrane</keyword>
<evidence type="ECO:0000256" key="8">
    <source>
        <dbReference type="ARBA" id="ARBA00023136"/>
    </source>
</evidence>
<evidence type="ECO:0000256" key="7">
    <source>
        <dbReference type="ARBA" id="ARBA00022989"/>
    </source>
</evidence>
<gene>
    <name evidence="10" type="ORF">HMPREF1219_00514</name>
</gene>